<name>A0A0V0IIL0_SOLCH</name>
<evidence type="ECO:0000259" key="1">
    <source>
        <dbReference type="Pfam" id="PF13966"/>
    </source>
</evidence>
<dbReference type="InterPro" id="IPR026960">
    <property type="entry name" value="RVT-Znf"/>
</dbReference>
<feature type="domain" description="Reverse transcriptase zinc-binding" evidence="1">
    <location>
        <begin position="1"/>
        <end position="58"/>
    </location>
</feature>
<dbReference type="EMBL" id="GEDG01006093">
    <property type="protein sequence ID" value="JAP32376.1"/>
    <property type="molecule type" value="Transcribed_RNA"/>
</dbReference>
<reference evidence="2" key="1">
    <citation type="submission" date="2015-12" db="EMBL/GenBank/DDBJ databases">
        <title>Gene expression during late stages of embryo sac development: a critical building block for successful pollen-pistil interactions.</title>
        <authorList>
            <person name="Liu Y."/>
            <person name="Joly V."/>
            <person name="Sabar M."/>
            <person name="Matton D.P."/>
        </authorList>
    </citation>
    <scope>NUCLEOTIDE SEQUENCE</scope>
</reference>
<evidence type="ECO:0000313" key="2">
    <source>
        <dbReference type="EMBL" id="JAP32376.1"/>
    </source>
</evidence>
<sequence>MPAKVKGFTWLVIRRACLTQEVLQKKGRQLVPRCFLCNITGETNKHLFLHCKFTTQLWNLFLNITSTSWTMPEHTSDLLSCWIRRGKIKVKSDGGD</sequence>
<dbReference type="AlphaFoldDB" id="A0A0V0IIL0"/>
<organism evidence="2">
    <name type="scientific">Solanum chacoense</name>
    <name type="common">Chaco potato</name>
    <dbReference type="NCBI Taxonomy" id="4108"/>
    <lineage>
        <taxon>Eukaryota</taxon>
        <taxon>Viridiplantae</taxon>
        <taxon>Streptophyta</taxon>
        <taxon>Embryophyta</taxon>
        <taxon>Tracheophyta</taxon>
        <taxon>Spermatophyta</taxon>
        <taxon>Magnoliopsida</taxon>
        <taxon>eudicotyledons</taxon>
        <taxon>Gunneridae</taxon>
        <taxon>Pentapetalae</taxon>
        <taxon>asterids</taxon>
        <taxon>lamiids</taxon>
        <taxon>Solanales</taxon>
        <taxon>Solanaceae</taxon>
        <taxon>Solanoideae</taxon>
        <taxon>Solaneae</taxon>
        <taxon>Solanum</taxon>
    </lineage>
</organism>
<proteinExistence type="predicted"/>
<protein>
    <submittedName>
        <fullName evidence="2">Putative ovule protein</fullName>
    </submittedName>
</protein>
<accession>A0A0V0IIL0</accession>
<dbReference type="Pfam" id="PF13966">
    <property type="entry name" value="zf-RVT"/>
    <property type="match status" value="1"/>
</dbReference>